<evidence type="ECO:0000259" key="1">
    <source>
        <dbReference type="SMART" id="SM00829"/>
    </source>
</evidence>
<dbReference type="Gene3D" id="3.40.50.720">
    <property type="entry name" value="NAD(P)-binding Rossmann-like Domain"/>
    <property type="match status" value="1"/>
</dbReference>
<dbReference type="Proteomes" id="UP000214561">
    <property type="component" value="Chromosome"/>
</dbReference>
<dbReference type="PANTHER" id="PTHR45033">
    <property type="match status" value="1"/>
</dbReference>
<protein>
    <submittedName>
        <fullName evidence="2">Alcohol dehydrogenase</fullName>
    </submittedName>
</protein>
<dbReference type="GO" id="GO:0016491">
    <property type="term" value="F:oxidoreductase activity"/>
    <property type="evidence" value="ECO:0007669"/>
    <property type="project" value="InterPro"/>
</dbReference>
<sequence length="339" mass="37038">MDTYRFTQYGSVDYLERRQEPFPEPGPGQVRVQVMASALNFRDLLVMKGTLRYPNTPGAVPLSDAAGIIDALGPGVQRFKLGDRVINSFFPNWFGGPAYAGREQYGVEHDGWLTQYKVVSAEALSLMPTHLSFEEAATLPCAALTAWSALEGINAGDTVLTQGGGGVSTFAIQLAKAMGAHVISSTSSDDKFDKLLQLGADKVFNYKDTPEWSELVRHYTHGEGANRIIDVGGPVTIAQSIKAVAVGGQVSLVGSLGKSVESLDVMDLVFSQANYKAIGVGSRSDLEAMNRVISQHRIHPVIDQVFNFKKAHEAYRYLQQRHRFGKIVIRHLLKSPQIT</sequence>
<dbReference type="InterPro" id="IPR013154">
    <property type="entry name" value="ADH-like_N"/>
</dbReference>
<dbReference type="RefSeq" id="WP_094196623.1">
    <property type="nucleotide sequence ID" value="NZ_CP021641.1"/>
</dbReference>
<dbReference type="InterPro" id="IPR020843">
    <property type="entry name" value="ER"/>
</dbReference>
<organism evidence="2 3">
    <name type="scientific">Alcaligenes faecalis</name>
    <dbReference type="NCBI Taxonomy" id="511"/>
    <lineage>
        <taxon>Bacteria</taxon>
        <taxon>Pseudomonadati</taxon>
        <taxon>Pseudomonadota</taxon>
        <taxon>Betaproteobacteria</taxon>
        <taxon>Burkholderiales</taxon>
        <taxon>Alcaligenaceae</taxon>
        <taxon>Alcaligenes</taxon>
    </lineage>
</organism>
<dbReference type="SMART" id="SM00829">
    <property type="entry name" value="PKS_ER"/>
    <property type="match status" value="1"/>
</dbReference>
<feature type="domain" description="Enoyl reductase (ER)" evidence="1">
    <location>
        <begin position="10"/>
        <end position="329"/>
    </location>
</feature>
<dbReference type="SUPFAM" id="SSF50129">
    <property type="entry name" value="GroES-like"/>
    <property type="match status" value="1"/>
</dbReference>
<dbReference type="Gene3D" id="3.90.180.10">
    <property type="entry name" value="Medium-chain alcohol dehydrogenases, catalytic domain"/>
    <property type="match status" value="1"/>
</dbReference>
<dbReference type="InterPro" id="IPR013149">
    <property type="entry name" value="ADH-like_C"/>
</dbReference>
<dbReference type="PANTHER" id="PTHR45033:SF2">
    <property type="entry name" value="ZINC-TYPE ALCOHOL DEHYDROGENASE-LIKE PROTEIN C1773.06C"/>
    <property type="match status" value="1"/>
</dbReference>
<dbReference type="EMBL" id="CP021641">
    <property type="protein sequence ID" value="ASR89566.1"/>
    <property type="molecule type" value="Genomic_DNA"/>
</dbReference>
<dbReference type="InterPro" id="IPR036291">
    <property type="entry name" value="NAD(P)-bd_dom_sf"/>
</dbReference>
<dbReference type="CDD" id="cd08276">
    <property type="entry name" value="MDR7"/>
    <property type="match status" value="1"/>
</dbReference>
<proteinExistence type="predicted"/>
<dbReference type="InterPro" id="IPR052711">
    <property type="entry name" value="Zinc_ADH-like"/>
</dbReference>
<accession>A0AB33CSQ8</accession>
<dbReference type="KEGG" id="afq:AFA_08985"/>
<dbReference type="AlphaFoldDB" id="A0AB33CSQ8"/>
<dbReference type="Pfam" id="PF08240">
    <property type="entry name" value="ADH_N"/>
    <property type="match status" value="1"/>
</dbReference>
<evidence type="ECO:0000313" key="3">
    <source>
        <dbReference type="Proteomes" id="UP000214561"/>
    </source>
</evidence>
<gene>
    <name evidence="2" type="ORF">AFA_08985</name>
</gene>
<name>A0AB33CSQ8_ALCFA</name>
<evidence type="ECO:0000313" key="2">
    <source>
        <dbReference type="EMBL" id="ASR89566.1"/>
    </source>
</evidence>
<dbReference type="Pfam" id="PF00107">
    <property type="entry name" value="ADH_zinc_N"/>
    <property type="match status" value="1"/>
</dbReference>
<dbReference type="SUPFAM" id="SSF51735">
    <property type="entry name" value="NAD(P)-binding Rossmann-fold domains"/>
    <property type="match status" value="1"/>
</dbReference>
<dbReference type="InterPro" id="IPR011032">
    <property type="entry name" value="GroES-like_sf"/>
</dbReference>
<reference evidence="2 3" key="1">
    <citation type="submission" date="2017-05" db="EMBL/GenBank/DDBJ databases">
        <authorList>
            <person name="Qiu J.G."/>
            <person name="He J."/>
        </authorList>
    </citation>
    <scope>NUCLEOTIDE SEQUENCE [LARGE SCALE GENOMIC DNA]</scope>
    <source>
        <strain evidence="2 3">JQ135</strain>
    </source>
</reference>